<dbReference type="Proteomes" id="UP000184749">
    <property type="component" value="Plasmid pRgalIE4872c"/>
</dbReference>
<geneLocation type="plasmid" evidence="2">
    <name>prgalie4872c</name>
</geneLocation>
<evidence type="ECO:0000313" key="1">
    <source>
        <dbReference type="EMBL" id="APO70322.1"/>
    </source>
</evidence>
<evidence type="ECO:0000313" key="2">
    <source>
        <dbReference type="Proteomes" id="UP000184749"/>
    </source>
</evidence>
<sequence>MLYIEADPLRAGADESCVRGEAIRDALSRWVGFSRFIDDGRIENEYHIVERSMQENPLRRFHRRNGQSSLR</sequence>
<keyword evidence="1" id="KW-0614">Plasmid</keyword>
<gene>
    <name evidence="1" type="ORF">IE4872_PC00295</name>
</gene>
<name>A0A1L5NR25_9HYPH</name>
<protein>
    <submittedName>
        <fullName evidence="1">Uncharacterized protein</fullName>
    </submittedName>
</protein>
<dbReference type="AlphaFoldDB" id="A0A1L5NR25"/>
<reference evidence="1 2" key="1">
    <citation type="submission" date="2016-09" db="EMBL/GenBank/DDBJ databases">
        <title>The complete genome sequences of Rhizobium gallicum, symbiovars gallicum and phaseoli, symbionts associated to common bean (Phaseolus vulgaris).</title>
        <authorList>
            <person name="Bustos P."/>
            <person name="Santamaria R.I."/>
            <person name="Perez-Carrascal O.M."/>
            <person name="Juarez S."/>
            <person name="Lozano L."/>
            <person name="Martinez-Flores I."/>
            <person name="Martinez-Romero E."/>
            <person name="Cevallos M."/>
            <person name="Romero D."/>
            <person name="Davila G."/>
            <person name="Gonzalez V."/>
        </authorList>
    </citation>
    <scope>NUCLEOTIDE SEQUENCE [LARGE SCALE GENOMIC DNA]</scope>
    <source>
        <strain evidence="1 2">IE4872</strain>
        <plasmid evidence="2">prgalie4872c</plasmid>
    </source>
</reference>
<organism evidence="1 2">
    <name type="scientific">Rhizobium gallicum</name>
    <dbReference type="NCBI Taxonomy" id="56730"/>
    <lineage>
        <taxon>Bacteria</taxon>
        <taxon>Pseudomonadati</taxon>
        <taxon>Pseudomonadota</taxon>
        <taxon>Alphaproteobacteria</taxon>
        <taxon>Hyphomicrobiales</taxon>
        <taxon>Rhizobiaceae</taxon>
        <taxon>Rhizobium/Agrobacterium group</taxon>
        <taxon>Rhizobium</taxon>
    </lineage>
</organism>
<dbReference type="EMBL" id="CP017104">
    <property type="protein sequence ID" value="APO70322.1"/>
    <property type="molecule type" value="Genomic_DNA"/>
</dbReference>
<accession>A0A1L5NR25</accession>
<proteinExistence type="predicted"/>